<comment type="caution">
    <text evidence="2">The sequence shown here is derived from an EMBL/GenBank/DDBJ whole genome shotgun (WGS) entry which is preliminary data.</text>
</comment>
<accession>A0ABT6BCA9</accession>
<gene>
    <name evidence="2" type="ORF">P3W24_12000</name>
</gene>
<evidence type="ECO:0000313" key="2">
    <source>
        <dbReference type="EMBL" id="MDF4025689.1"/>
    </source>
</evidence>
<proteinExistence type="predicted"/>
<feature type="region of interest" description="Disordered" evidence="1">
    <location>
        <begin position="70"/>
        <end position="89"/>
    </location>
</feature>
<keyword evidence="3" id="KW-1185">Reference proteome</keyword>
<protein>
    <submittedName>
        <fullName evidence="2">Uncharacterized protein</fullName>
    </submittedName>
</protein>
<evidence type="ECO:0000256" key="1">
    <source>
        <dbReference type="SAM" id="MobiDB-lite"/>
    </source>
</evidence>
<name>A0ABT6BCA9_9GAMM</name>
<reference evidence="2 3" key="1">
    <citation type="journal article" date="2024" name="Curr. Microbiol.">
        <title>Luteibacter sahnii sp. nov., A Novel Yellow-Colored Xanthomonadin Pigment Producing Probiotic Bacterium from Healthy Rice Seed Microbiome.</title>
        <authorList>
            <person name="Jaiswal G."/>
            <person name="Rana R."/>
            <person name="Nayak P.K."/>
            <person name="Chouhan R."/>
            <person name="Gandhi S.G."/>
            <person name="Patel H.K."/>
            <person name="Patil P.B."/>
        </authorList>
    </citation>
    <scope>NUCLEOTIDE SEQUENCE [LARGE SCALE GENOMIC DNA]</scope>
    <source>
        <strain evidence="2 3">PPL201</strain>
    </source>
</reference>
<evidence type="ECO:0000313" key="3">
    <source>
        <dbReference type="Proteomes" id="UP001528850"/>
    </source>
</evidence>
<organism evidence="2 3">
    <name type="scientific">Luteibacter sahnii</name>
    <dbReference type="NCBI Taxonomy" id="3021977"/>
    <lineage>
        <taxon>Bacteria</taxon>
        <taxon>Pseudomonadati</taxon>
        <taxon>Pseudomonadota</taxon>
        <taxon>Gammaproteobacteria</taxon>
        <taxon>Lysobacterales</taxon>
        <taxon>Rhodanobacteraceae</taxon>
        <taxon>Luteibacter</taxon>
    </lineage>
</organism>
<dbReference type="EMBL" id="JARJJS010000002">
    <property type="protein sequence ID" value="MDF4025689.1"/>
    <property type="molecule type" value="Genomic_DNA"/>
</dbReference>
<sequence length="89" mass="10045">MTTSLVRQVADVLRAYLAIHPRAVDTVEGIHAWWLTERVPEHTLDVTQQALELLEADGLVERHLPSHRTVWRRRTGQGDDDGAVRPAST</sequence>
<dbReference type="Proteomes" id="UP001528850">
    <property type="component" value="Unassembled WGS sequence"/>
</dbReference>